<feature type="compositionally biased region" description="Polar residues" evidence="1">
    <location>
        <begin position="16"/>
        <end position="38"/>
    </location>
</feature>
<dbReference type="Proteomes" id="UP001152888">
    <property type="component" value="Unassembled WGS sequence"/>
</dbReference>
<sequence length="78" mass="7724">MLTFAEQRVEARKIPTTLSHPSTSAPLANKSRTTSSCPSAAAVCNGAQPSPSGASASPGAATASRSRTTVARPAAAAK</sequence>
<evidence type="ECO:0000256" key="1">
    <source>
        <dbReference type="SAM" id="MobiDB-lite"/>
    </source>
</evidence>
<evidence type="ECO:0000313" key="3">
    <source>
        <dbReference type="Proteomes" id="UP001152888"/>
    </source>
</evidence>
<feature type="region of interest" description="Disordered" evidence="1">
    <location>
        <begin position="1"/>
        <end position="78"/>
    </location>
</feature>
<comment type="caution">
    <text evidence="2">The sequence shown here is derived from an EMBL/GenBank/DDBJ whole genome shotgun (WGS) entry which is preliminary data.</text>
</comment>
<feature type="compositionally biased region" description="Low complexity" evidence="1">
    <location>
        <begin position="46"/>
        <end position="78"/>
    </location>
</feature>
<organism evidence="2 3">
    <name type="scientific">Acanthoscelides obtectus</name>
    <name type="common">Bean weevil</name>
    <name type="synonym">Bruchus obtectus</name>
    <dbReference type="NCBI Taxonomy" id="200917"/>
    <lineage>
        <taxon>Eukaryota</taxon>
        <taxon>Metazoa</taxon>
        <taxon>Ecdysozoa</taxon>
        <taxon>Arthropoda</taxon>
        <taxon>Hexapoda</taxon>
        <taxon>Insecta</taxon>
        <taxon>Pterygota</taxon>
        <taxon>Neoptera</taxon>
        <taxon>Endopterygota</taxon>
        <taxon>Coleoptera</taxon>
        <taxon>Polyphaga</taxon>
        <taxon>Cucujiformia</taxon>
        <taxon>Chrysomeloidea</taxon>
        <taxon>Chrysomelidae</taxon>
        <taxon>Bruchinae</taxon>
        <taxon>Bruchini</taxon>
        <taxon>Acanthoscelides</taxon>
    </lineage>
</organism>
<reference evidence="2" key="1">
    <citation type="submission" date="2022-03" db="EMBL/GenBank/DDBJ databases">
        <authorList>
            <person name="Sayadi A."/>
        </authorList>
    </citation>
    <scope>NUCLEOTIDE SEQUENCE</scope>
</reference>
<name>A0A9P0QHC5_ACAOB</name>
<protein>
    <submittedName>
        <fullName evidence="2">Uncharacterized protein</fullName>
    </submittedName>
</protein>
<dbReference type="AlphaFoldDB" id="A0A9P0QHC5"/>
<gene>
    <name evidence="2" type="ORF">ACAOBT_LOCUS37722</name>
</gene>
<evidence type="ECO:0000313" key="2">
    <source>
        <dbReference type="EMBL" id="CAH2020239.1"/>
    </source>
</evidence>
<dbReference type="EMBL" id="CAKOFQ010010881">
    <property type="protein sequence ID" value="CAH2020239.1"/>
    <property type="molecule type" value="Genomic_DNA"/>
</dbReference>
<accession>A0A9P0QHC5</accession>
<keyword evidence="3" id="KW-1185">Reference proteome</keyword>
<proteinExistence type="predicted"/>